<evidence type="ECO:0000313" key="2">
    <source>
        <dbReference type="Proteomes" id="UP000006251"/>
    </source>
</evidence>
<reference evidence="2" key="1">
    <citation type="journal article" date="2014" name="Environ. Microbiol.">
        <title>Comparative genomics of the marine bacterial genus Glaciecola reveals the high degree of genomic diversity and genomic characteristic for cold adaptation.</title>
        <authorList>
            <person name="Qin Q.L."/>
            <person name="Xie B.B."/>
            <person name="Yu Y."/>
            <person name="Shu Y.L."/>
            <person name="Rong J.C."/>
            <person name="Zhang Y.J."/>
            <person name="Zhao D.L."/>
            <person name="Chen X.L."/>
            <person name="Zhang X.Y."/>
            <person name="Chen B."/>
            <person name="Zhou B.C."/>
            <person name="Zhang Y.Z."/>
        </authorList>
    </citation>
    <scope>NUCLEOTIDE SEQUENCE [LARGE SCALE GENOMIC DNA]</scope>
    <source>
        <strain evidence="2">ACAM 615</strain>
    </source>
</reference>
<keyword evidence="2" id="KW-1185">Reference proteome</keyword>
<dbReference type="EMBL" id="BAEQ01000009">
    <property type="protein sequence ID" value="GAC27267.1"/>
    <property type="molecule type" value="Genomic_DNA"/>
</dbReference>
<organism evidence="1 2">
    <name type="scientific">Brumicola pallidula DSM 14239 = ACAM 615</name>
    <dbReference type="NCBI Taxonomy" id="1121922"/>
    <lineage>
        <taxon>Bacteria</taxon>
        <taxon>Pseudomonadati</taxon>
        <taxon>Pseudomonadota</taxon>
        <taxon>Gammaproteobacteria</taxon>
        <taxon>Alteromonadales</taxon>
        <taxon>Alteromonadaceae</taxon>
        <taxon>Brumicola</taxon>
    </lineage>
</organism>
<dbReference type="Proteomes" id="UP000006251">
    <property type="component" value="Unassembled WGS sequence"/>
</dbReference>
<proteinExistence type="predicted"/>
<dbReference type="AlphaFoldDB" id="K6ZA71"/>
<evidence type="ECO:0000313" key="1">
    <source>
        <dbReference type="EMBL" id="GAC27267.1"/>
    </source>
</evidence>
<sequence>MKFQCSNGNICLVLASSLAAWPWSNKDANSELSLENELLLRISNARN</sequence>
<name>K6ZA71_9ALTE</name>
<accession>K6ZA71</accession>
<comment type="caution">
    <text evidence="1">The sequence shown here is derived from an EMBL/GenBank/DDBJ whole genome shotgun (WGS) entry which is preliminary data.</text>
</comment>
<protein>
    <submittedName>
        <fullName evidence="1">Uncharacterized protein</fullName>
    </submittedName>
</protein>
<gene>
    <name evidence="1" type="ORF">GPAL_0387</name>
</gene>